<dbReference type="SUPFAM" id="SSF47353">
    <property type="entry name" value="Retrovirus capsid dimerization domain-like"/>
    <property type="match status" value="1"/>
</dbReference>
<feature type="compositionally biased region" description="Basic residues" evidence="1">
    <location>
        <begin position="311"/>
        <end position="322"/>
    </location>
</feature>
<evidence type="ECO:0000259" key="2">
    <source>
        <dbReference type="PROSITE" id="PS50804"/>
    </source>
</evidence>
<proteinExistence type="predicted"/>
<dbReference type="AlphaFoldDB" id="A0AAW1CDM9"/>
<dbReference type="SMART" id="SM00431">
    <property type="entry name" value="SCAN"/>
    <property type="match status" value="1"/>
</dbReference>
<dbReference type="Pfam" id="PF13650">
    <property type="entry name" value="Asp_protease_2"/>
    <property type="match status" value="1"/>
</dbReference>
<comment type="caution">
    <text evidence="3">The sequence shown here is derived from an EMBL/GenBank/DDBJ whole genome shotgun (WGS) entry which is preliminary data.</text>
</comment>
<evidence type="ECO:0000313" key="4">
    <source>
        <dbReference type="Proteomes" id="UP001474421"/>
    </source>
</evidence>
<sequence>MRTSQEVFECVVLEQFVTILPEVVQHWVLEQRPDNCKQALELAENYLLAHHTSASRYPETRKGGNSSPKDEAPLEKLADYSLKSSQKVQPASPTKCHPGGKEGPWGTNCTTWSTKGLPKMSTKKGISSQAIMIPEGDTKSSRQKVSQLQECSHCHTGGHRTKQCPLAKYEVVEELPGVTITKLQLATAVVNGQPLKALLDTGCSHSLIKSTHVSPQMHISSQQLLVLEADGESRPHAVAKVPVEVGGRAFSLHVGVSPTLPYDMILGQDLPNLRELLEANPALIVQAQSQMQWLWEELPDPQGTLREAPRKTKKPKAQKRKKKEETLCMETQVNSPKERTEIEWGFPENIGQLQASDPSLQKVLSQLGSLLPSGKKVTQRNDILQAKSKLDVEPETSPKPCGLLQAGDEVIQATQKQRHPLIMKLDVLHYWKPK</sequence>
<dbReference type="Gene3D" id="2.40.70.10">
    <property type="entry name" value="Acid Proteases"/>
    <property type="match status" value="1"/>
</dbReference>
<dbReference type="PANTHER" id="PTHR46888">
    <property type="entry name" value="ZINC KNUCKLE DOMAINCONTAINING PROTEIN-RELATED"/>
    <property type="match status" value="1"/>
</dbReference>
<dbReference type="Gene3D" id="1.10.4020.10">
    <property type="entry name" value="DNA breaking-rejoining enzymes"/>
    <property type="match status" value="1"/>
</dbReference>
<dbReference type="PROSITE" id="PS50804">
    <property type="entry name" value="SCAN_BOX"/>
    <property type="match status" value="1"/>
</dbReference>
<dbReference type="CDD" id="cd00303">
    <property type="entry name" value="retropepsin_like"/>
    <property type="match status" value="1"/>
</dbReference>
<feature type="compositionally biased region" description="Polar residues" evidence="1">
    <location>
        <begin position="82"/>
        <end position="92"/>
    </location>
</feature>
<dbReference type="InterPro" id="IPR003309">
    <property type="entry name" value="SCAN_dom"/>
</dbReference>
<evidence type="ECO:0000256" key="1">
    <source>
        <dbReference type="SAM" id="MobiDB-lite"/>
    </source>
</evidence>
<accession>A0AAW1CDM9</accession>
<dbReference type="EMBL" id="JAOTOJ010000001">
    <property type="protein sequence ID" value="KAK9412459.1"/>
    <property type="molecule type" value="Genomic_DNA"/>
</dbReference>
<keyword evidence="4" id="KW-1185">Reference proteome</keyword>
<dbReference type="Proteomes" id="UP001474421">
    <property type="component" value="Unassembled WGS sequence"/>
</dbReference>
<dbReference type="Pfam" id="PF02023">
    <property type="entry name" value="SCAN"/>
    <property type="match status" value="1"/>
</dbReference>
<feature type="domain" description="SCAN box" evidence="2">
    <location>
        <begin position="1"/>
        <end position="45"/>
    </location>
</feature>
<name>A0AAW1CDM9_CROAD</name>
<feature type="region of interest" description="Disordered" evidence="1">
    <location>
        <begin position="302"/>
        <end position="325"/>
    </location>
</feature>
<protein>
    <submittedName>
        <fullName evidence="3">TY3B-G: Ty3b-g</fullName>
    </submittedName>
</protein>
<organism evidence="3 4">
    <name type="scientific">Crotalus adamanteus</name>
    <name type="common">Eastern diamondback rattlesnake</name>
    <dbReference type="NCBI Taxonomy" id="8729"/>
    <lineage>
        <taxon>Eukaryota</taxon>
        <taxon>Metazoa</taxon>
        <taxon>Chordata</taxon>
        <taxon>Craniata</taxon>
        <taxon>Vertebrata</taxon>
        <taxon>Euteleostomi</taxon>
        <taxon>Lepidosauria</taxon>
        <taxon>Squamata</taxon>
        <taxon>Bifurcata</taxon>
        <taxon>Unidentata</taxon>
        <taxon>Episquamata</taxon>
        <taxon>Toxicofera</taxon>
        <taxon>Serpentes</taxon>
        <taxon>Colubroidea</taxon>
        <taxon>Viperidae</taxon>
        <taxon>Crotalinae</taxon>
        <taxon>Crotalus</taxon>
    </lineage>
</organism>
<reference evidence="3 4" key="1">
    <citation type="journal article" date="2024" name="Proc. Natl. Acad. Sci. U.S.A.">
        <title>The genetic regulatory architecture and epigenomic basis for age-related changes in rattlesnake venom.</title>
        <authorList>
            <person name="Hogan M.P."/>
            <person name="Holding M.L."/>
            <person name="Nystrom G.S."/>
            <person name="Colston T.J."/>
            <person name="Bartlett D.A."/>
            <person name="Mason A.J."/>
            <person name="Ellsworth S.A."/>
            <person name="Rautsaw R.M."/>
            <person name="Lawrence K.C."/>
            <person name="Strickland J.L."/>
            <person name="He B."/>
            <person name="Fraser P."/>
            <person name="Margres M.J."/>
            <person name="Gilbert D.M."/>
            <person name="Gibbs H.L."/>
            <person name="Parkinson C.L."/>
            <person name="Rokyta D.R."/>
        </authorList>
    </citation>
    <scope>NUCLEOTIDE SEQUENCE [LARGE SCALE GENOMIC DNA]</scope>
    <source>
        <strain evidence="3">DRR0105</strain>
    </source>
</reference>
<dbReference type="InterPro" id="IPR038269">
    <property type="entry name" value="SCAN_sf"/>
</dbReference>
<gene>
    <name evidence="3" type="ORF">NXF25_003634</name>
</gene>
<feature type="region of interest" description="Disordered" evidence="1">
    <location>
        <begin position="82"/>
        <end position="103"/>
    </location>
</feature>
<dbReference type="InterPro" id="IPR021109">
    <property type="entry name" value="Peptidase_aspartic_dom_sf"/>
</dbReference>
<dbReference type="SUPFAM" id="SSF50630">
    <property type="entry name" value="Acid proteases"/>
    <property type="match status" value="1"/>
</dbReference>
<evidence type="ECO:0000313" key="3">
    <source>
        <dbReference type="EMBL" id="KAK9412459.1"/>
    </source>
</evidence>
<dbReference type="PANTHER" id="PTHR46888:SF1">
    <property type="entry name" value="RIBONUCLEASE H"/>
    <property type="match status" value="1"/>
</dbReference>